<evidence type="ECO:0000313" key="2">
    <source>
        <dbReference type="EMBL" id="GAA1676820.1"/>
    </source>
</evidence>
<comment type="caution">
    <text evidence="2">The sequence shown here is derived from an EMBL/GenBank/DDBJ whole genome shotgun (WGS) entry which is preliminary data.</text>
</comment>
<evidence type="ECO:0000313" key="3">
    <source>
        <dbReference type="Proteomes" id="UP001500596"/>
    </source>
</evidence>
<evidence type="ECO:0000256" key="1">
    <source>
        <dbReference type="SAM" id="MobiDB-lite"/>
    </source>
</evidence>
<accession>A0ABN2GU04</accession>
<organism evidence="2 3">
    <name type="scientific">Microbacterium lacus</name>
    <dbReference type="NCBI Taxonomy" id="415217"/>
    <lineage>
        <taxon>Bacteria</taxon>
        <taxon>Bacillati</taxon>
        <taxon>Actinomycetota</taxon>
        <taxon>Actinomycetes</taxon>
        <taxon>Micrococcales</taxon>
        <taxon>Microbacteriaceae</taxon>
        <taxon>Microbacterium</taxon>
    </lineage>
</organism>
<dbReference type="Proteomes" id="UP001500596">
    <property type="component" value="Unassembled WGS sequence"/>
</dbReference>
<feature type="compositionally biased region" description="Basic and acidic residues" evidence="1">
    <location>
        <begin position="89"/>
        <end position="99"/>
    </location>
</feature>
<gene>
    <name evidence="2" type="ORF">GCM10009807_21020</name>
</gene>
<keyword evidence="3" id="KW-1185">Reference proteome</keyword>
<protein>
    <submittedName>
        <fullName evidence="2">Uncharacterized protein</fullName>
    </submittedName>
</protein>
<dbReference type="EMBL" id="BAAAPK010000001">
    <property type="protein sequence ID" value="GAA1676820.1"/>
    <property type="molecule type" value="Genomic_DNA"/>
</dbReference>
<feature type="region of interest" description="Disordered" evidence="1">
    <location>
        <begin position="1"/>
        <end position="39"/>
    </location>
</feature>
<proteinExistence type="predicted"/>
<reference evidence="2 3" key="1">
    <citation type="journal article" date="2019" name="Int. J. Syst. Evol. Microbiol.">
        <title>The Global Catalogue of Microorganisms (GCM) 10K type strain sequencing project: providing services to taxonomists for standard genome sequencing and annotation.</title>
        <authorList>
            <consortium name="The Broad Institute Genomics Platform"/>
            <consortium name="The Broad Institute Genome Sequencing Center for Infectious Disease"/>
            <person name="Wu L."/>
            <person name="Ma J."/>
        </authorList>
    </citation>
    <scope>NUCLEOTIDE SEQUENCE [LARGE SCALE GENOMIC DNA]</scope>
    <source>
        <strain evidence="2 3">JCM 15575</strain>
    </source>
</reference>
<feature type="compositionally biased region" description="Basic and acidic residues" evidence="1">
    <location>
        <begin position="106"/>
        <end position="130"/>
    </location>
</feature>
<feature type="region of interest" description="Disordered" evidence="1">
    <location>
        <begin position="89"/>
        <end position="130"/>
    </location>
</feature>
<sequence length="209" mass="23584">MGGDARQACRAPGHDDRPDLRTRAGQDQRDVRDVGAHERGYASGFDQVVGHHDDRRTGFHRLIRCAEPFAAGALGAGLREGVEQRLRVRDREPGRDLHPQLRRRGRGDPQSRGDAPEERRGGALRRTERDRHRIQCAVRDAALELRDQTLLPACGLLDHRDGVRTELQCGCGAPQRRVSRVQSEQHGPILQDRTRARRVLHRPLRGMLP</sequence>
<name>A0ABN2GU04_9MICO</name>
<feature type="compositionally biased region" description="Basic and acidic residues" evidence="1">
    <location>
        <begin position="12"/>
        <end position="39"/>
    </location>
</feature>